<dbReference type="Gene3D" id="1.10.287.110">
    <property type="entry name" value="DnaJ domain"/>
    <property type="match status" value="1"/>
</dbReference>
<evidence type="ECO:0000259" key="2">
    <source>
        <dbReference type="PROSITE" id="PS50076"/>
    </source>
</evidence>
<feature type="region of interest" description="Disordered" evidence="1">
    <location>
        <begin position="738"/>
        <end position="758"/>
    </location>
</feature>
<comment type="caution">
    <text evidence="3">The sequence shown here is derived from an EMBL/GenBank/DDBJ whole genome shotgun (WGS) entry which is preliminary data.</text>
</comment>
<evidence type="ECO:0000256" key="1">
    <source>
        <dbReference type="SAM" id="MobiDB-lite"/>
    </source>
</evidence>
<feature type="compositionally biased region" description="Basic and acidic residues" evidence="1">
    <location>
        <begin position="265"/>
        <end position="276"/>
    </location>
</feature>
<dbReference type="InterPro" id="IPR001623">
    <property type="entry name" value="DnaJ_domain"/>
</dbReference>
<dbReference type="Pfam" id="PF00226">
    <property type="entry name" value="DnaJ"/>
    <property type="match status" value="1"/>
</dbReference>
<evidence type="ECO:0000313" key="4">
    <source>
        <dbReference type="Proteomes" id="UP000326757"/>
    </source>
</evidence>
<keyword evidence="4" id="KW-1185">Reference proteome</keyword>
<feature type="compositionally biased region" description="Basic and acidic residues" evidence="1">
    <location>
        <begin position="1012"/>
        <end position="1021"/>
    </location>
</feature>
<dbReference type="InterPro" id="IPR036869">
    <property type="entry name" value="J_dom_sf"/>
</dbReference>
<feature type="region of interest" description="Disordered" evidence="1">
    <location>
        <begin position="178"/>
        <end position="322"/>
    </location>
</feature>
<reference evidence="3 4" key="1">
    <citation type="submission" date="2019-06" db="EMBL/GenBank/DDBJ databases">
        <title>Genome Sequence of the Brown Rot Fungal Pathogen Monilinia laxa.</title>
        <authorList>
            <person name="De Miccolis Angelini R.M."/>
            <person name="Landi L."/>
            <person name="Abate D."/>
            <person name="Pollastro S."/>
            <person name="Romanazzi G."/>
            <person name="Faretra F."/>
        </authorList>
    </citation>
    <scope>NUCLEOTIDE SEQUENCE [LARGE SCALE GENOMIC DNA]</scope>
    <source>
        <strain evidence="3 4">Mlax316</strain>
    </source>
</reference>
<feature type="region of interest" description="Disordered" evidence="1">
    <location>
        <begin position="959"/>
        <end position="1101"/>
    </location>
</feature>
<gene>
    <name evidence="3" type="ORF">EYC80_001453</name>
</gene>
<dbReference type="OrthoDB" id="3556859at2759"/>
<protein>
    <recommendedName>
        <fullName evidence="2">J domain-containing protein</fullName>
    </recommendedName>
</protein>
<feature type="region of interest" description="Disordered" evidence="1">
    <location>
        <begin position="359"/>
        <end position="391"/>
    </location>
</feature>
<evidence type="ECO:0000313" key="3">
    <source>
        <dbReference type="EMBL" id="KAB8297645.1"/>
    </source>
</evidence>
<feature type="region of interest" description="Disordered" evidence="1">
    <location>
        <begin position="668"/>
        <end position="719"/>
    </location>
</feature>
<feature type="compositionally biased region" description="Polar residues" evidence="1">
    <location>
        <begin position="232"/>
        <end position="264"/>
    </location>
</feature>
<feature type="compositionally biased region" description="Gly residues" evidence="1">
    <location>
        <begin position="668"/>
        <end position="677"/>
    </location>
</feature>
<feature type="compositionally biased region" description="Basic and acidic residues" evidence="1">
    <location>
        <begin position="1066"/>
        <end position="1082"/>
    </location>
</feature>
<dbReference type="PROSITE" id="PS50076">
    <property type="entry name" value="DNAJ_2"/>
    <property type="match status" value="1"/>
</dbReference>
<dbReference type="EMBL" id="VIGI01000007">
    <property type="protein sequence ID" value="KAB8297645.1"/>
    <property type="molecule type" value="Genomic_DNA"/>
</dbReference>
<organism evidence="3 4">
    <name type="scientific">Monilinia laxa</name>
    <name type="common">Brown rot fungus</name>
    <name type="synonym">Sclerotinia laxa</name>
    <dbReference type="NCBI Taxonomy" id="61186"/>
    <lineage>
        <taxon>Eukaryota</taxon>
        <taxon>Fungi</taxon>
        <taxon>Dikarya</taxon>
        <taxon>Ascomycota</taxon>
        <taxon>Pezizomycotina</taxon>
        <taxon>Leotiomycetes</taxon>
        <taxon>Helotiales</taxon>
        <taxon>Sclerotiniaceae</taxon>
        <taxon>Monilinia</taxon>
    </lineage>
</organism>
<name>A0A5N6K4V7_MONLA</name>
<proteinExistence type="predicted"/>
<feature type="domain" description="J" evidence="2">
    <location>
        <begin position="5"/>
        <end position="63"/>
    </location>
</feature>
<feature type="compositionally biased region" description="Basic and acidic residues" evidence="1">
    <location>
        <begin position="1033"/>
        <end position="1059"/>
    </location>
</feature>
<feature type="compositionally biased region" description="Basic and acidic residues" evidence="1">
    <location>
        <begin position="832"/>
        <end position="855"/>
    </location>
</feature>
<feature type="compositionally biased region" description="Basic residues" evidence="1">
    <location>
        <begin position="288"/>
        <end position="298"/>
    </location>
</feature>
<dbReference type="SUPFAM" id="SSF46565">
    <property type="entry name" value="Chaperone J-domain"/>
    <property type="match status" value="1"/>
</dbReference>
<feature type="compositionally biased region" description="Low complexity" evidence="1">
    <location>
        <begin position="707"/>
        <end position="718"/>
    </location>
</feature>
<accession>A0A5N6K4V7</accession>
<feature type="compositionally biased region" description="Polar residues" evidence="1">
    <location>
        <begin position="362"/>
        <end position="372"/>
    </location>
</feature>
<feature type="compositionally biased region" description="Basic and acidic residues" evidence="1">
    <location>
        <begin position="959"/>
        <end position="977"/>
    </location>
</feature>
<feature type="compositionally biased region" description="Polar residues" evidence="1">
    <location>
        <begin position="978"/>
        <end position="990"/>
    </location>
</feature>
<feature type="region of interest" description="Disordered" evidence="1">
    <location>
        <begin position="832"/>
        <end position="881"/>
    </location>
</feature>
<feature type="compositionally biased region" description="Polar residues" evidence="1">
    <location>
        <begin position="206"/>
        <end position="222"/>
    </location>
</feature>
<feature type="compositionally biased region" description="Polar residues" evidence="1">
    <location>
        <begin position="1085"/>
        <end position="1101"/>
    </location>
</feature>
<sequence length="1397" mass="155563">MSDIDLYAALKVAPSASLGQIKHAYRHLTSKEDPENKYDDPNIKLAYETLSCPIKRQEYDEKHYYLAEGTKYGPELKNLYERTFKKRFKAPCRKFKDCQGKPCDESLKLRFKEYFKASNQARYKGRIAVSQNPRLETSLNKKSNGLRSRMFGIEPQSPGSVDTVTLATTYMNDKLMADKMDNKSEGSNVSKRQSSESESADVPRHQLNSSWQTPPISENANDSCGELRHNSPPRSASHESSISGAIGSTETRYQLESIPNTKNSNTEEQHPIEEQRLSPAPTYQHIENRKKGKGKANKRSSDSLSDSDQSLKRQKFTPEPVDSEKLLPASVLNSIIESSGMEPRIESIPIRSLDGVIKNHMPPSTQSIPSSSHDFRAAHPSRPKSKIPLPKSKCSVLNTDVPEDAPAAPLGNIVLDNVSLASNLAQNACVVTPLSPLSPEKESRKYGPRARKSSIDLVGPVRSVSIQKFRVQRKRESRGEFKKVCMATELDTVSRSINGLRQGIRQGRHNKGGQQNVQAENDQKKSYCTFGENSETKAMAMDGNCKEFTLNPGEKSLKIPDYSRSYNSSLTVGMATNPPVDDETRMADNAAFFAALPIMRRNYPEFAPVFTDSEELSLNGGGSGMSTDSGLPELVIDAGTSEDDTGSGFQPSTPIDAGTQELNSHAGITGGNTGTGGLRTRPPSIPADGNVLQSFLDPAVSPGYDASNESSAGSYSSSTRDQYFPNFALAPMDAGIESNTEQEQREPDAVDVSHPPQDDRIEQIPEGPASEIGNPMIGTNYQRVRTDSPASGSGVETSRAQGHLVAPWHVEGDRLTPNVQVNDDHGRSYEFETMHIPENDSSRDQSQRDERHEGVVRPAPRSSPDLIGGESSMERRRTDGVTLLDQEWRPDEYELEPQSMGNLIPGQYDGVAGGIERIVPRWSWESEEHVLQESARHRVEHEVPMQHDDNIHYVEHVERTGGEQSELNRRSNEHEPRNTNTDAMSPSQYQEMAGETGTRRRTAVKRVVAFADRLKGRREEPTPQESNMTRIEPMQREGGGEQSEVNRRTDGSQREADSRRPKRSSNIRDRREVRKSLTRDRTPVNFVNQQDNASRNTSRGSYNDLCCPGQFLYRRTNGRCNVMVTTRLPSPPRGLEVWVDDVSNRKTLEMLGFLPDEDEINIGKESYNVGATRPRFTKDEVVNYLQETSPKSIHLCLNGKKRSSQVDENSEDYAIVREIAGSSDRYWVFDIEDIHCPTCCKIIRDQNRREANKATRLHSRARGSTRHQHCINSHCHQICDHERRPHHVLSRLGLGTSHKIKYVQLISSSPYLDPDVLASAITVLRPFFGQLNGLELVLATEKTVFPVEYQATYPEAGCSTVCLLFCGIGGVLFEARGEVEDQGIGEFWGVGGDVVGC</sequence>
<dbReference type="Proteomes" id="UP000326757">
    <property type="component" value="Unassembled WGS sequence"/>
</dbReference>